<sequence>YYDRETGLAYNRFRYYSPKMGMYISQDPLRLDGSYLSLYAYVDNSNLEIDIWGLVSVLFQCGTYGSLQPSGPGLQAHEIMRHKYLQSQGLASGNRLADNPSIALDMDHHRRKPSVRPDGSMSKGGAHYHETIIRAKYGLGSNEFHQNHKIEMDITQGALRKAGIPASVARKLRKDADRFYKKLKKNTYG</sequence>
<dbReference type="Gene3D" id="2.180.10.10">
    <property type="entry name" value="RHS repeat-associated core"/>
    <property type="match status" value="1"/>
</dbReference>
<reference evidence="1 2" key="1">
    <citation type="journal article" date="2019" name="Nat. Med.">
        <title>A library of human gut bacterial isolates paired with longitudinal multiomics data enables mechanistic microbiome research.</title>
        <authorList>
            <person name="Poyet M."/>
            <person name="Groussin M."/>
            <person name="Gibbons S.M."/>
            <person name="Avila-Pacheco J."/>
            <person name="Jiang X."/>
            <person name="Kearney S.M."/>
            <person name="Perrotta A.R."/>
            <person name="Berdy B."/>
            <person name="Zhao S."/>
            <person name="Lieberman T.D."/>
            <person name="Swanson P.K."/>
            <person name="Smith M."/>
            <person name="Roesemann S."/>
            <person name="Alexander J.E."/>
            <person name="Rich S.A."/>
            <person name="Livny J."/>
            <person name="Vlamakis H."/>
            <person name="Clish C."/>
            <person name="Bullock K."/>
            <person name="Deik A."/>
            <person name="Scott J."/>
            <person name="Pierce K.A."/>
            <person name="Xavier R.J."/>
            <person name="Alm E.J."/>
        </authorList>
    </citation>
    <scope>NUCLEOTIDE SEQUENCE [LARGE SCALE GENOMIC DNA]</scope>
    <source>
        <strain evidence="1 2">BIOML-A106</strain>
    </source>
</reference>
<dbReference type="AlphaFoldDB" id="A0A6L3GKI9"/>
<protein>
    <submittedName>
        <fullName evidence="1">RHS repeat-associated core domain-containing protein</fullName>
    </submittedName>
</protein>
<proteinExistence type="predicted"/>
<comment type="caution">
    <text evidence="1">The sequence shown here is derived from an EMBL/GenBank/DDBJ whole genome shotgun (WGS) entry which is preliminary data.</text>
</comment>
<dbReference type="NCBIfam" id="TIGR03696">
    <property type="entry name" value="Rhs_assc_core"/>
    <property type="match status" value="1"/>
</dbReference>
<evidence type="ECO:0000313" key="1">
    <source>
        <dbReference type="EMBL" id="KAA4737642.1"/>
    </source>
</evidence>
<organism evidence="1 2">
    <name type="scientific">Bacteroides fragilis</name>
    <dbReference type="NCBI Taxonomy" id="817"/>
    <lineage>
        <taxon>Bacteria</taxon>
        <taxon>Pseudomonadati</taxon>
        <taxon>Bacteroidota</taxon>
        <taxon>Bacteroidia</taxon>
        <taxon>Bacteroidales</taxon>
        <taxon>Bacteroidaceae</taxon>
        <taxon>Bacteroides</taxon>
    </lineage>
</organism>
<evidence type="ECO:0000313" key="2">
    <source>
        <dbReference type="Proteomes" id="UP000479773"/>
    </source>
</evidence>
<feature type="non-terminal residue" evidence="1">
    <location>
        <position position="1"/>
    </location>
</feature>
<dbReference type="InterPro" id="IPR022385">
    <property type="entry name" value="Rhs_assc_core"/>
</dbReference>
<gene>
    <name evidence="1" type="ORF">F3B44_27070</name>
</gene>
<dbReference type="EMBL" id="VWEQ01000285">
    <property type="protein sequence ID" value="KAA4737642.1"/>
    <property type="molecule type" value="Genomic_DNA"/>
</dbReference>
<dbReference type="Proteomes" id="UP000479773">
    <property type="component" value="Unassembled WGS sequence"/>
</dbReference>
<accession>A0A6L3GKI9</accession>
<name>A0A6L3GKI9_BACFG</name>